<name>A0A5S9IKG1_UABAM</name>
<evidence type="ECO:0000256" key="1">
    <source>
        <dbReference type="ARBA" id="ARBA00022737"/>
    </source>
</evidence>
<gene>
    <name evidence="6" type="ORF">UABAM_01871</name>
</gene>
<keyword evidence="7" id="KW-1185">Reference proteome</keyword>
<dbReference type="OrthoDB" id="9778733at2"/>
<dbReference type="InterPro" id="IPR041617">
    <property type="entry name" value="TPR_MalT"/>
</dbReference>
<evidence type="ECO:0000259" key="5">
    <source>
        <dbReference type="Pfam" id="PF17874"/>
    </source>
</evidence>
<evidence type="ECO:0000256" key="2">
    <source>
        <dbReference type="ARBA" id="ARBA00022803"/>
    </source>
</evidence>
<proteinExistence type="predicted"/>
<dbReference type="KEGG" id="uam:UABAM_01871"/>
<dbReference type="Gene3D" id="3.40.50.1220">
    <property type="entry name" value="TPP-binding domain"/>
    <property type="match status" value="1"/>
</dbReference>
<dbReference type="Gene3D" id="1.25.40.10">
    <property type="entry name" value="Tetratricopeptide repeat domain"/>
    <property type="match status" value="5"/>
</dbReference>
<dbReference type="EMBL" id="AP019860">
    <property type="protein sequence ID" value="BBM83519.1"/>
    <property type="molecule type" value="Genomic_DNA"/>
</dbReference>
<dbReference type="Proteomes" id="UP000326354">
    <property type="component" value="Chromosome"/>
</dbReference>
<evidence type="ECO:0000256" key="4">
    <source>
        <dbReference type="SAM" id="Coils"/>
    </source>
</evidence>
<keyword evidence="4" id="KW-0175">Coiled coil</keyword>
<dbReference type="Pfam" id="PF17874">
    <property type="entry name" value="TPR_MalT"/>
    <property type="match status" value="1"/>
</dbReference>
<dbReference type="PROSITE" id="PS50005">
    <property type="entry name" value="TPR"/>
    <property type="match status" value="1"/>
</dbReference>
<reference evidence="6 7" key="1">
    <citation type="submission" date="2019-08" db="EMBL/GenBank/DDBJ databases">
        <title>Complete genome sequence of Candidatus Uab amorphum.</title>
        <authorList>
            <person name="Shiratori T."/>
            <person name="Suzuki S."/>
            <person name="Kakizawa Y."/>
            <person name="Ishida K."/>
        </authorList>
    </citation>
    <scope>NUCLEOTIDE SEQUENCE [LARGE SCALE GENOMIC DNA]</scope>
    <source>
        <strain evidence="6 7">SRT547</strain>
    </source>
</reference>
<organism evidence="6 7">
    <name type="scientific">Uabimicrobium amorphum</name>
    <dbReference type="NCBI Taxonomy" id="2596890"/>
    <lineage>
        <taxon>Bacteria</taxon>
        <taxon>Pseudomonadati</taxon>
        <taxon>Planctomycetota</taxon>
        <taxon>Candidatus Uabimicrobiia</taxon>
        <taxon>Candidatus Uabimicrobiales</taxon>
        <taxon>Candidatus Uabimicrobiaceae</taxon>
        <taxon>Candidatus Uabimicrobium</taxon>
    </lineage>
</organism>
<sequence>MLENVCRLLKQRKLAVFTGAGISIDAPSSIPGWQQLINAMVHALTTHHEDLKGLDEDIVSANIAPEVISQILYESIGEEYLSTFEVLKNRKPNHHHIYLSKLAKSGFVSFFVTANLDTCLEDAMENEGMERDKDYFVYATEADFESFMDFPQYSGVRIFKIHGSVENLHSIITTFSKEGQGLSKNKVRLLRCLLLIRHFLFIGYSGNDLNANPNYIMLEDLTEEAKGFYWNFLPEEDIHKQVERLIDLYDKRSAALQFSGVDLLQKLWEYVDGESFVVVEKKDEGFDYATELQKWCAASEVTGGVYHALGALLRHVAQNDKATQCYTKAIEHYRERSNINKLCQATCDLGSLLHFQGKDSEAEKVYKDLLREFEKQQTAEKAFIYEGLANLALDNGSVAKSKEYYEQALEIVEESGHFAGTAHLLIRLGNFHKSQGEWQLARKYYQQSTILAEEIWSYKLLVDIYSRVGDLELHQGKWNVAEQNYRKGIKIAEETGYELGCADLYNSLGMLKRKSGQLDTARDWLEKSLQMREKLASPSGIINCHISLAQLYEQSGEWEKAEEYIHAAMSTAEKYQITVGLALCYRALAAIMQKRGEYEQALENLAKSEDIERKFNRLPSLASVLSQQAIVYEKQSLYEKAHKLYNECLDIFRTMNNRPAMAASYNNLAVLASKQRETDTAFELYQKSQKISEEIGDKVSLSSCFINMSVILQVKGDWQQAEEFLHKSLEYSKGINLLNEGNAYSNLAILHQKRQKLQIAEDFLHKSVTIFEKLNNAPMLSSIYRKVATLHQQKKEWSTAEDFIKRALEVSQDKNLQMEIAENYRTSGLIYADQDKLAEALKELNSSLQIYQEKNNAAQIAQNYRLIANIHRRKEDWDIAKEFYLDAIKIQEQIKDKTSLAHTYVQMGHLHREQGNIEESENAFVAAKDIYEHTNNKRKTMDTVAHIGNLMVKCKNFSVALQNYRHSLKIAKELGDELEIANAQFNMSFILRKSGNKDEAIRLLEKSAKVYEKRQKIANLRKAEKMLRMWKKKKNE</sequence>
<protein>
    <recommendedName>
        <fullName evidence="5">MalT-like TPR region domain-containing protein</fullName>
    </recommendedName>
</protein>
<accession>A0A5S9IKG1</accession>
<feature type="repeat" description="TPR" evidence="3">
    <location>
        <begin position="502"/>
        <end position="535"/>
    </location>
</feature>
<dbReference type="SUPFAM" id="SSF52467">
    <property type="entry name" value="DHS-like NAD/FAD-binding domain"/>
    <property type="match status" value="1"/>
</dbReference>
<evidence type="ECO:0000313" key="6">
    <source>
        <dbReference type="EMBL" id="BBM83519.1"/>
    </source>
</evidence>
<dbReference type="AlphaFoldDB" id="A0A5S9IKG1"/>
<dbReference type="Pfam" id="PF13289">
    <property type="entry name" value="SIR2_2"/>
    <property type="match status" value="1"/>
</dbReference>
<dbReference type="Pfam" id="PF13424">
    <property type="entry name" value="TPR_12"/>
    <property type="match status" value="5"/>
</dbReference>
<keyword evidence="1" id="KW-0677">Repeat</keyword>
<feature type="coiled-coil region" evidence="4">
    <location>
        <begin position="834"/>
        <end position="861"/>
    </location>
</feature>
<dbReference type="SUPFAM" id="SSF48452">
    <property type="entry name" value="TPR-like"/>
    <property type="match status" value="5"/>
</dbReference>
<evidence type="ECO:0000256" key="3">
    <source>
        <dbReference type="PROSITE-ProRule" id="PRU00339"/>
    </source>
</evidence>
<dbReference type="SMART" id="SM00028">
    <property type="entry name" value="TPR"/>
    <property type="match status" value="18"/>
</dbReference>
<feature type="domain" description="MalT-like TPR region" evidence="5">
    <location>
        <begin position="389"/>
        <end position="579"/>
    </location>
</feature>
<dbReference type="PANTHER" id="PTHR45641:SF19">
    <property type="entry name" value="NEPHROCYSTIN-3"/>
    <property type="match status" value="1"/>
</dbReference>
<dbReference type="InterPro" id="IPR029035">
    <property type="entry name" value="DHS-like_NAD/FAD-binding_dom"/>
</dbReference>
<dbReference type="RefSeq" id="WP_151967715.1">
    <property type="nucleotide sequence ID" value="NZ_AP019860.1"/>
</dbReference>
<dbReference type="InterPro" id="IPR019734">
    <property type="entry name" value="TPR_rpt"/>
</dbReference>
<evidence type="ECO:0000313" key="7">
    <source>
        <dbReference type="Proteomes" id="UP000326354"/>
    </source>
</evidence>
<keyword evidence="2 3" id="KW-0802">TPR repeat</keyword>
<dbReference type="PANTHER" id="PTHR45641">
    <property type="entry name" value="TETRATRICOPEPTIDE REPEAT PROTEIN (AFU_ORTHOLOGUE AFUA_6G03870)"/>
    <property type="match status" value="1"/>
</dbReference>
<dbReference type="InterPro" id="IPR011990">
    <property type="entry name" value="TPR-like_helical_dom_sf"/>
</dbReference>